<dbReference type="OrthoDB" id="10294086at2759"/>
<accession>A0A2P5WQF4</accession>
<dbReference type="EMBL" id="KZ666829">
    <property type="protein sequence ID" value="PPR93316.1"/>
    <property type="molecule type" value="Genomic_DNA"/>
</dbReference>
<gene>
    <name evidence="1" type="ORF">GOBAR_AA27351</name>
</gene>
<dbReference type="Proteomes" id="UP000239757">
    <property type="component" value="Unassembled WGS sequence"/>
</dbReference>
<organism evidence="1 2">
    <name type="scientific">Gossypium barbadense</name>
    <name type="common">Sea Island cotton</name>
    <name type="synonym">Hibiscus barbadensis</name>
    <dbReference type="NCBI Taxonomy" id="3634"/>
    <lineage>
        <taxon>Eukaryota</taxon>
        <taxon>Viridiplantae</taxon>
        <taxon>Streptophyta</taxon>
        <taxon>Embryophyta</taxon>
        <taxon>Tracheophyta</taxon>
        <taxon>Spermatophyta</taxon>
        <taxon>Magnoliopsida</taxon>
        <taxon>eudicotyledons</taxon>
        <taxon>Gunneridae</taxon>
        <taxon>Pentapetalae</taxon>
        <taxon>rosids</taxon>
        <taxon>malvids</taxon>
        <taxon>Malvales</taxon>
        <taxon>Malvaceae</taxon>
        <taxon>Malvoideae</taxon>
        <taxon>Gossypium</taxon>
    </lineage>
</organism>
<name>A0A2P5WQF4_GOSBA</name>
<sequence length="66" mass="7402">MVKEPMKIPPAFARVLNQPLPYDDKIFFMPPSPIPQKLKVKVVNNPYAGGTNPRFHLIKGKGKTSI</sequence>
<evidence type="ECO:0000313" key="1">
    <source>
        <dbReference type="EMBL" id="PPR93316.1"/>
    </source>
</evidence>
<reference evidence="1 2" key="1">
    <citation type="submission" date="2015-01" db="EMBL/GenBank/DDBJ databases">
        <title>Genome of allotetraploid Gossypium barbadense reveals genomic plasticity and fiber elongation in cotton evolution.</title>
        <authorList>
            <person name="Chen X."/>
            <person name="Liu X."/>
            <person name="Zhao B."/>
            <person name="Zheng H."/>
            <person name="Hu Y."/>
            <person name="Lu G."/>
            <person name="Yang C."/>
            <person name="Chen J."/>
            <person name="Shan C."/>
            <person name="Zhang L."/>
            <person name="Zhou Y."/>
            <person name="Wang L."/>
            <person name="Guo W."/>
            <person name="Bai Y."/>
            <person name="Ruan J."/>
            <person name="Shangguan X."/>
            <person name="Mao Y."/>
            <person name="Jiang J."/>
            <person name="Zhu Y."/>
            <person name="Lei J."/>
            <person name="Kang H."/>
            <person name="Chen S."/>
            <person name="He X."/>
            <person name="Wang R."/>
            <person name="Wang Y."/>
            <person name="Chen J."/>
            <person name="Wang L."/>
            <person name="Yu S."/>
            <person name="Wang B."/>
            <person name="Wei J."/>
            <person name="Song S."/>
            <person name="Lu X."/>
            <person name="Gao Z."/>
            <person name="Gu W."/>
            <person name="Deng X."/>
            <person name="Ma D."/>
            <person name="Wang S."/>
            <person name="Liang W."/>
            <person name="Fang L."/>
            <person name="Cai C."/>
            <person name="Zhu X."/>
            <person name="Zhou B."/>
            <person name="Zhang Y."/>
            <person name="Chen Z."/>
            <person name="Xu S."/>
            <person name="Zhu R."/>
            <person name="Wang S."/>
            <person name="Zhang T."/>
            <person name="Zhao G."/>
        </authorList>
    </citation>
    <scope>NUCLEOTIDE SEQUENCE [LARGE SCALE GENOMIC DNA]</scope>
    <source>
        <strain evidence="2">cv. Xinhai21</strain>
        <tissue evidence="1">Leaf</tissue>
    </source>
</reference>
<dbReference type="AlphaFoldDB" id="A0A2P5WQF4"/>
<protein>
    <submittedName>
        <fullName evidence="1">Uncharacterized protein</fullName>
    </submittedName>
</protein>
<evidence type="ECO:0000313" key="2">
    <source>
        <dbReference type="Proteomes" id="UP000239757"/>
    </source>
</evidence>
<proteinExistence type="predicted"/>